<dbReference type="CDD" id="cd01045">
    <property type="entry name" value="Ferritin_like_AB"/>
    <property type="match status" value="1"/>
</dbReference>
<proteinExistence type="predicted"/>
<organism evidence="2 3">
    <name type="scientific">Neomoorella thermoacetica</name>
    <name type="common">Clostridium thermoaceticum</name>
    <dbReference type="NCBI Taxonomy" id="1525"/>
    <lineage>
        <taxon>Bacteria</taxon>
        <taxon>Bacillati</taxon>
        <taxon>Bacillota</taxon>
        <taxon>Clostridia</taxon>
        <taxon>Neomoorellales</taxon>
        <taxon>Neomoorellaceae</taxon>
        <taxon>Neomoorella</taxon>
    </lineage>
</organism>
<feature type="domain" description="Rubrerythrin diiron-binding" evidence="1">
    <location>
        <begin position="6"/>
        <end position="146"/>
    </location>
</feature>
<dbReference type="InterPro" id="IPR012347">
    <property type="entry name" value="Ferritin-like"/>
</dbReference>
<dbReference type="Proteomes" id="UP000182811">
    <property type="component" value="Unassembled WGS sequence"/>
</dbReference>
<evidence type="ECO:0000313" key="3">
    <source>
        <dbReference type="Proteomes" id="UP000182811"/>
    </source>
</evidence>
<sequence length="155" mass="17748">MFRASEVFEFARAIEQNGRDFYQAMVARARTPEIRQLFARLAQEEEQHILDFSRLAARAAPYDPPESYPGEYAAYMQALIDNNVFPRELDPGDLAREMGNEKDAIKFAMGFEKDSLLFFSGLKNLVAESEAALVDELLRQERRHLCELHSALQGM</sequence>
<dbReference type="Pfam" id="PF02915">
    <property type="entry name" value="Rubrerythrin"/>
    <property type="match status" value="1"/>
</dbReference>
<dbReference type="InterPro" id="IPR003251">
    <property type="entry name" value="Rr_diiron-bd_dom"/>
</dbReference>
<dbReference type="GO" id="GO:0046872">
    <property type="term" value="F:metal ion binding"/>
    <property type="evidence" value="ECO:0007669"/>
    <property type="project" value="InterPro"/>
</dbReference>
<evidence type="ECO:0000259" key="1">
    <source>
        <dbReference type="Pfam" id="PF02915"/>
    </source>
</evidence>
<dbReference type="SUPFAM" id="SSF47240">
    <property type="entry name" value="Ferritin-like"/>
    <property type="match status" value="1"/>
</dbReference>
<gene>
    <name evidence="2" type="ORF">MOTE_07180</name>
</gene>
<dbReference type="OrthoDB" id="5405405at2"/>
<evidence type="ECO:0000313" key="2">
    <source>
        <dbReference type="EMBL" id="OIQ60317.1"/>
    </source>
</evidence>
<dbReference type="InterPro" id="IPR009078">
    <property type="entry name" value="Ferritin-like_SF"/>
</dbReference>
<comment type="caution">
    <text evidence="2">The sequence shown here is derived from an EMBL/GenBank/DDBJ whole genome shotgun (WGS) entry which is preliminary data.</text>
</comment>
<dbReference type="AlphaFoldDB" id="A0A1J5P923"/>
<name>A0A1J5P923_NEOTH</name>
<dbReference type="GO" id="GO:0016491">
    <property type="term" value="F:oxidoreductase activity"/>
    <property type="evidence" value="ECO:0007669"/>
    <property type="project" value="InterPro"/>
</dbReference>
<protein>
    <submittedName>
        <fullName evidence="2">Rubrerythrin</fullName>
    </submittedName>
</protein>
<dbReference type="EMBL" id="MDDC01000005">
    <property type="protein sequence ID" value="OIQ60317.1"/>
    <property type="molecule type" value="Genomic_DNA"/>
</dbReference>
<dbReference type="Gene3D" id="1.20.1260.10">
    <property type="match status" value="1"/>
</dbReference>
<reference evidence="2 3" key="1">
    <citation type="submission" date="2016-08" db="EMBL/GenBank/DDBJ databases">
        <title>Genome-based comparison of Moorella thermoacetic strains.</title>
        <authorList>
            <person name="Poehlein A."/>
            <person name="Bengelsdorf F.R."/>
            <person name="Esser C."/>
            <person name="Duerre P."/>
            <person name="Daniel R."/>
        </authorList>
    </citation>
    <scope>NUCLEOTIDE SEQUENCE [LARGE SCALE GENOMIC DNA]</scope>
    <source>
        <strain evidence="2 3">DSM 21394</strain>
    </source>
</reference>
<accession>A0A1J5P923</accession>